<proteinExistence type="predicted"/>
<evidence type="ECO:0000313" key="2">
    <source>
        <dbReference type="Proteomes" id="UP001158048"/>
    </source>
</evidence>
<dbReference type="EMBL" id="FXUY01000001">
    <property type="protein sequence ID" value="SMQ23827.1"/>
    <property type="molecule type" value="Genomic_DNA"/>
</dbReference>
<gene>
    <name evidence="1" type="ORF">SAMN04488483_1222</name>
</gene>
<reference evidence="1" key="1">
    <citation type="submission" date="2017-05" db="EMBL/GenBank/DDBJ databases">
        <authorList>
            <person name="Varghese N."/>
            <person name="Submissions S."/>
        </authorList>
    </citation>
    <scope>NUCLEOTIDE SEQUENCE</scope>
    <source>
        <strain evidence="1">LMG 28168</strain>
    </source>
</reference>
<comment type="caution">
    <text evidence="1">The sequence shown here is derived from an EMBL/GenBank/DDBJ whole genome shotgun (WGS) entry which is preliminary data.</text>
</comment>
<protein>
    <submittedName>
        <fullName evidence="1">Uncharacterized protein</fullName>
    </submittedName>
</protein>
<accession>A0ACD2U256</accession>
<keyword evidence="2" id="KW-1185">Reference proteome</keyword>
<sequence length="264" mass="29297">MRYHKIFTGFVRSLLIGLGAISVTGCSVAQQESFTLVTELPPGFKIRGEAQYVPRAGETCSVPAKKGRDHPGFKFFKQEFSEKAETAHFQVPLSSVEGGCPLVLDSFDYEVDAKYASGFDQVGRDHTGIAFEEGAADNLELPTPTTLQRECEWLFRTMGPDRVIAKILKCTAKATPEQTIGAVAKGPLKRSQLHGKTLNVSFVVKEEERPYMGDNWVKFPQGWKRCMGKSLDDPYAFCNGNTTDFKPFKMPDGRSCTVYPTCNE</sequence>
<name>A0ACD2U256_9PSED</name>
<organism evidence="1 2">
    <name type="scientific">Pseudomonas helmanticensis</name>
    <dbReference type="NCBI Taxonomy" id="1471381"/>
    <lineage>
        <taxon>Bacteria</taxon>
        <taxon>Pseudomonadati</taxon>
        <taxon>Pseudomonadota</taxon>
        <taxon>Gammaproteobacteria</taxon>
        <taxon>Pseudomonadales</taxon>
        <taxon>Pseudomonadaceae</taxon>
        <taxon>Pseudomonas</taxon>
    </lineage>
</organism>
<dbReference type="Proteomes" id="UP001158048">
    <property type="component" value="Unassembled WGS sequence"/>
</dbReference>
<evidence type="ECO:0000313" key="1">
    <source>
        <dbReference type="EMBL" id="SMQ23827.1"/>
    </source>
</evidence>